<dbReference type="SUPFAM" id="SSF52402">
    <property type="entry name" value="Adenine nucleotide alpha hydrolases-like"/>
    <property type="match status" value="1"/>
</dbReference>
<reference evidence="4" key="1">
    <citation type="journal article" date="2019" name="Int. J. Syst. Evol. Microbiol.">
        <title>The Global Catalogue of Microorganisms (GCM) 10K type strain sequencing project: providing services to taxonomists for standard genome sequencing and annotation.</title>
        <authorList>
            <consortium name="The Broad Institute Genomics Platform"/>
            <consortium name="The Broad Institute Genome Sequencing Center for Infectious Disease"/>
            <person name="Wu L."/>
            <person name="Ma J."/>
        </authorList>
    </citation>
    <scope>NUCLEOTIDE SEQUENCE [LARGE SCALE GENOMIC DNA]</scope>
    <source>
        <strain evidence="4">CECT 7184</strain>
    </source>
</reference>
<dbReference type="CDD" id="cd00293">
    <property type="entry name" value="USP-like"/>
    <property type="match status" value="1"/>
</dbReference>
<feature type="domain" description="UspA" evidence="2">
    <location>
        <begin position="1"/>
        <end position="138"/>
    </location>
</feature>
<dbReference type="InterPro" id="IPR006015">
    <property type="entry name" value="Universal_stress_UspA"/>
</dbReference>
<dbReference type="Pfam" id="PF00582">
    <property type="entry name" value="Usp"/>
    <property type="match status" value="1"/>
</dbReference>
<evidence type="ECO:0000313" key="3">
    <source>
        <dbReference type="EMBL" id="MFC5713084.1"/>
    </source>
</evidence>
<dbReference type="EMBL" id="JBHSOZ010000004">
    <property type="protein sequence ID" value="MFC5713084.1"/>
    <property type="molecule type" value="Genomic_DNA"/>
</dbReference>
<dbReference type="PANTHER" id="PTHR46268:SF6">
    <property type="entry name" value="UNIVERSAL STRESS PROTEIN UP12"/>
    <property type="match status" value="1"/>
</dbReference>
<dbReference type="PRINTS" id="PR01438">
    <property type="entry name" value="UNVRSLSTRESS"/>
</dbReference>
<keyword evidence="4" id="KW-1185">Reference proteome</keyword>
<sequence length="138" mass="15201">MYKHILLAADGSDHAFRAGKQAAQLAKASGGKVDVVYVVDGETSKADNLNHSYQYVLEKKRREKLKRVELVLKEEKTSYNIVFLHGEPGPAIIKHANNKSYDCLVIGSRGLNNLQSLVLGSVSHKVAKRVSCPVMIVK</sequence>
<organism evidence="3 4">
    <name type="scientific">Thalassorhabdus alkalitolerans</name>
    <dbReference type="NCBI Taxonomy" id="2282697"/>
    <lineage>
        <taxon>Bacteria</taxon>
        <taxon>Bacillati</taxon>
        <taxon>Bacillota</taxon>
        <taxon>Bacilli</taxon>
        <taxon>Bacillales</taxon>
        <taxon>Bacillaceae</taxon>
        <taxon>Thalassorhabdus</taxon>
    </lineage>
</organism>
<dbReference type="InterPro" id="IPR006016">
    <property type="entry name" value="UspA"/>
</dbReference>
<evidence type="ECO:0000259" key="2">
    <source>
        <dbReference type="Pfam" id="PF00582"/>
    </source>
</evidence>
<evidence type="ECO:0000313" key="4">
    <source>
        <dbReference type="Proteomes" id="UP001596142"/>
    </source>
</evidence>
<dbReference type="Gene3D" id="3.40.50.620">
    <property type="entry name" value="HUPs"/>
    <property type="match status" value="1"/>
</dbReference>
<evidence type="ECO:0000256" key="1">
    <source>
        <dbReference type="ARBA" id="ARBA00008791"/>
    </source>
</evidence>
<gene>
    <name evidence="3" type="ORF">ACFPU1_09840</name>
</gene>
<accession>A0ABW0YRT2</accession>
<dbReference type="Proteomes" id="UP001596142">
    <property type="component" value="Unassembled WGS sequence"/>
</dbReference>
<name>A0ABW0YRT2_9BACI</name>
<proteinExistence type="inferred from homology"/>
<dbReference type="RefSeq" id="WP_385940585.1">
    <property type="nucleotide sequence ID" value="NZ_JBHSOZ010000004.1"/>
</dbReference>
<comment type="caution">
    <text evidence="3">The sequence shown here is derived from an EMBL/GenBank/DDBJ whole genome shotgun (WGS) entry which is preliminary data.</text>
</comment>
<comment type="similarity">
    <text evidence="1">Belongs to the universal stress protein A family.</text>
</comment>
<protein>
    <submittedName>
        <fullName evidence="3">Universal stress protein</fullName>
    </submittedName>
</protein>
<dbReference type="PANTHER" id="PTHR46268">
    <property type="entry name" value="STRESS RESPONSE PROTEIN NHAX"/>
    <property type="match status" value="1"/>
</dbReference>
<dbReference type="InterPro" id="IPR014729">
    <property type="entry name" value="Rossmann-like_a/b/a_fold"/>
</dbReference>